<sequence>MKVTKIFSIAGLMLISTQQNATVVESNQIMPPPGPYKSIMSNTPPAFVPFGSRQAQANPHQQNVMPQNFSRFPANVQHVPQQKAQQPEWVLKKQQENKGSIEKMLKENEQRNKENEKRFTEYLKKAETIAAKRNEDSKKWLTENNQKMKKYWEQEFEKFAENQKKQIEKAKDLPEWMKTSMLEQQAKQLEMMKKNPPVPNQNVAAQSNQFEGAPRQNSMTQSMPMNRAPVTGQFNQQQNRMIMPPRQNMNPQQVYNRNNFTNQAPRQMPQRFNQANQPLTNPGYGAPMNPQFGPAPMQQFSRPPVFNPYNRYPR</sequence>
<feature type="region of interest" description="Disordered" evidence="2">
    <location>
        <begin position="273"/>
        <end position="314"/>
    </location>
</feature>
<keyword evidence="1" id="KW-0175">Coiled coil</keyword>
<feature type="chain" id="PRO_5017076947" description="DUF3106 domain-containing protein" evidence="3">
    <location>
        <begin position="22"/>
        <end position="314"/>
    </location>
</feature>
<gene>
    <name evidence="4" type="ORF">DIZ80_06235</name>
</gene>
<feature type="coiled-coil region" evidence="1">
    <location>
        <begin position="91"/>
        <end position="125"/>
    </location>
</feature>
<evidence type="ECO:0008006" key="6">
    <source>
        <dbReference type="Google" id="ProtNLM"/>
    </source>
</evidence>
<protein>
    <recommendedName>
        <fullName evidence="6">DUF3106 domain-containing protein</fullName>
    </recommendedName>
</protein>
<dbReference type="EMBL" id="QFXC01000008">
    <property type="protein sequence ID" value="RDH83736.1"/>
    <property type="molecule type" value="Genomic_DNA"/>
</dbReference>
<evidence type="ECO:0000256" key="1">
    <source>
        <dbReference type="SAM" id="Coils"/>
    </source>
</evidence>
<comment type="caution">
    <text evidence="4">The sequence shown here is derived from an EMBL/GenBank/DDBJ whole genome shotgun (WGS) entry which is preliminary data.</text>
</comment>
<organism evidence="4 5">
    <name type="scientific">endosymbiont of Galathealinum brachiosum</name>
    <dbReference type="NCBI Taxonomy" id="2200906"/>
    <lineage>
        <taxon>Bacteria</taxon>
        <taxon>Pseudomonadati</taxon>
        <taxon>Pseudomonadota</taxon>
        <taxon>Gammaproteobacteria</taxon>
        <taxon>sulfur-oxidizing symbionts</taxon>
    </lineage>
</organism>
<dbReference type="Proteomes" id="UP000254266">
    <property type="component" value="Unassembled WGS sequence"/>
</dbReference>
<accession>A0A370DHU7</accession>
<feature type="signal peptide" evidence="3">
    <location>
        <begin position="1"/>
        <end position="21"/>
    </location>
</feature>
<evidence type="ECO:0000313" key="4">
    <source>
        <dbReference type="EMBL" id="RDH83736.1"/>
    </source>
</evidence>
<reference evidence="4 5" key="1">
    <citation type="journal article" date="2018" name="ISME J.">
        <title>Endosymbiont genomes yield clues of tubeworm success.</title>
        <authorList>
            <person name="Li Y."/>
            <person name="Liles M.R."/>
            <person name="Halanych K.M."/>
        </authorList>
    </citation>
    <scope>NUCLEOTIDE SEQUENCE [LARGE SCALE GENOMIC DNA]</scope>
    <source>
        <strain evidence="4">A1464</strain>
    </source>
</reference>
<evidence type="ECO:0000256" key="3">
    <source>
        <dbReference type="SAM" id="SignalP"/>
    </source>
</evidence>
<keyword evidence="5" id="KW-1185">Reference proteome</keyword>
<proteinExistence type="predicted"/>
<evidence type="ECO:0000313" key="5">
    <source>
        <dbReference type="Proteomes" id="UP000254266"/>
    </source>
</evidence>
<evidence type="ECO:0000256" key="2">
    <source>
        <dbReference type="SAM" id="MobiDB-lite"/>
    </source>
</evidence>
<dbReference type="AlphaFoldDB" id="A0A370DHU7"/>
<keyword evidence="3" id="KW-0732">Signal</keyword>
<name>A0A370DHU7_9GAMM</name>